<reference evidence="1 2" key="1">
    <citation type="submission" date="2021-06" db="EMBL/GenBank/DDBJ databases">
        <title>Caerostris darwini draft genome.</title>
        <authorList>
            <person name="Kono N."/>
            <person name="Arakawa K."/>
        </authorList>
    </citation>
    <scope>NUCLEOTIDE SEQUENCE [LARGE SCALE GENOMIC DNA]</scope>
</reference>
<sequence length="220" mass="26905">MVVNMRHLMYHLIYFDLTETDFVQRQFLQNSNAFYRLAYPSSVIAFFRVNITQQHSRRTQVQERERIRLEEDYGSRETEDQIQRRGIKFKKETIGFEEEESFGSRRTEDRVRGGVLRFKKERENIRFEEKDSGSTEREYQIRGVDSGLREREDQGEVLRFKRERERIRFKEKCSGSSEREREIRLNDRGKFKREKIRFGEEKDLGLRKREDRIRGVLRFK</sequence>
<accession>A0AAV4TJQ4</accession>
<dbReference type="EMBL" id="BPLQ01009652">
    <property type="protein sequence ID" value="GIY45607.1"/>
    <property type="molecule type" value="Genomic_DNA"/>
</dbReference>
<proteinExistence type="predicted"/>
<comment type="caution">
    <text evidence="1">The sequence shown here is derived from an EMBL/GenBank/DDBJ whole genome shotgun (WGS) entry which is preliminary data.</text>
</comment>
<evidence type="ECO:0000313" key="2">
    <source>
        <dbReference type="Proteomes" id="UP001054837"/>
    </source>
</evidence>
<dbReference type="AlphaFoldDB" id="A0AAV4TJQ4"/>
<evidence type="ECO:0000313" key="1">
    <source>
        <dbReference type="EMBL" id="GIY45607.1"/>
    </source>
</evidence>
<gene>
    <name evidence="1" type="ORF">CDAR_415021</name>
</gene>
<keyword evidence="2" id="KW-1185">Reference proteome</keyword>
<protein>
    <submittedName>
        <fullName evidence="1">Uncharacterized protein</fullName>
    </submittedName>
</protein>
<organism evidence="1 2">
    <name type="scientific">Caerostris darwini</name>
    <dbReference type="NCBI Taxonomy" id="1538125"/>
    <lineage>
        <taxon>Eukaryota</taxon>
        <taxon>Metazoa</taxon>
        <taxon>Ecdysozoa</taxon>
        <taxon>Arthropoda</taxon>
        <taxon>Chelicerata</taxon>
        <taxon>Arachnida</taxon>
        <taxon>Araneae</taxon>
        <taxon>Araneomorphae</taxon>
        <taxon>Entelegynae</taxon>
        <taxon>Araneoidea</taxon>
        <taxon>Araneidae</taxon>
        <taxon>Caerostris</taxon>
    </lineage>
</organism>
<dbReference type="Proteomes" id="UP001054837">
    <property type="component" value="Unassembled WGS sequence"/>
</dbReference>
<name>A0AAV4TJQ4_9ARAC</name>